<evidence type="ECO:0000256" key="6">
    <source>
        <dbReference type="ARBA" id="ARBA00023002"/>
    </source>
</evidence>
<dbReference type="Gene3D" id="1.10.630.10">
    <property type="entry name" value="Cytochrome P450"/>
    <property type="match status" value="1"/>
</dbReference>
<dbReference type="GO" id="GO:0004497">
    <property type="term" value="F:monooxygenase activity"/>
    <property type="evidence" value="ECO:0007669"/>
    <property type="project" value="InterPro"/>
</dbReference>
<protein>
    <recommendedName>
        <fullName evidence="12">Cytochrome P450</fullName>
    </recommendedName>
</protein>
<comment type="caution">
    <text evidence="10">The sequence shown here is derived from an EMBL/GenBank/DDBJ whole genome shotgun (WGS) entry which is preliminary data.</text>
</comment>
<dbReference type="GO" id="GO:0020037">
    <property type="term" value="F:heme binding"/>
    <property type="evidence" value="ECO:0007669"/>
    <property type="project" value="InterPro"/>
</dbReference>
<evidence type="ECO:0000256" key="5">
    <source>
        <dbReference type="ARBA" id="ARBA00022989"/>
    </source>
</evidence>
<keyword evidence="11" id="KW-1185">Reference proteome</keyword>
<feature type="transmembrane region" description="Helical" evidence="9">
    <location>
        <begin position="6"/>
        <end position="29"/>
    </location>
</feature>
<evidence type="ECO:0000256" key="7">
    <source>
        <dbReference type="ARBA" id="ARBA00023004"/>
    </source>
</evidence>
<dbReference type="SUPFAM" id="SSF48264">
    <property type="entry name" value="Cytochrome P450"/>
    <property type="match status" value="1"/>
</dbReference>
<keyword evidence="4" id="KW-0479">Metal-binding</keyword>
<sequence>MTGADPVILLLTVLLAPIIVILLVSRLWITGKMNGLEDSKLPPGDKGWLIVGSTFSLFKPHPATTLGDFLNLQLSRYGKIFSTSYLGKTLVISVDPEFNRFVLQNELRLFQNDLPSHIKKILGEGNLSFMTGETYKSTKSLVLGFFNSWQIQTRFLAEVEEAANRVMTSWRQKNLILANEELSKFFFNLAIEKAMGLTPDDPKTEELRKAFIATNNGLYAVPLSLPFTCYSKALKFPSRD</sequence>
<keyword evidence="6" id="KW-0560">Oxidoreductase</keyword>
<proteinExistence type="inferred from homology"/>
<dbReference type="EMBL" id="JAMQYH010000001">
    <property type="protein sequence ID" value="KAJ1701991.1"/>
    <property type="molecule type" value="Genomic_DNA"/>
</dbReference>
<dbReference type="OrthoDB" id="1879696at2759"/>
<keyword evidence="7" id="KW-0408">Iron</keyword>
<dbReference type="PANTHER" id="PTHR24286">
    <property type="entry name" value="CYTOCHROME P450 26"/>
    <property type="match status" value="1"/>
</dbReference>
<dbReference type="GO" id="GO:0016020">
    <property type="term" value="C:membrane"/>
    <property type="evidence" value="ECO:0007669"/>
    <property type="project" value="UniProtKB-SubCell"/>
</dbReference>
<evidence type="ECO:0000256" key="9">
    <source>
        <dbReference type="SAM" id="Phobius"/>
    </source>
</evidence>
<accession>A0A9Q0CXH6</accession>
<evidence type="ECO:0000256" key="2">
    <source>
        <dbReference type="ARBA" id="ARBA00010617"/>
    </source>
</evidence>
<keyword evidence="5 9" id="KW-1133">Transmembrane helix</keyword>
<dbReference type="GO" id="GO:0005506">
    <property type="term" value="F:iron ion binding"/>
    <property type="evidence" value="ECO:0007669"/>
    <property type="project" value="InterPro"/>
</dbReference>
<dbReference type="AlphaFoldDB" id="A0A9Q0CXH6"/>
<name>A0A9Q0CXH6_9POAL</name>
<organism evidence="10 11">
    <name type="scientific">Rhynchospora breviuscula</name>
    <dbReference type="NCBI Taxonomy" id="2022672"/>
    <lineage>
        <taxon>Eukaryota</taxon>
        <taxon>Viridiplantae</taxon>
        <taxon>Streptophyta</taxon>
        <taxon>Embryophyta</taxon>
        <taxon>Tracheophyta</taxon>
        <taxon>Spermatophyta</taxon>
        <taxon>Magnoliopsida</taxon>
        <taxon>Liliopsida</taxon>
        <taxon>Poales</taxon>
        <taxon>Cyperaceae</taxon>
        <taxon>Cyperoideae</taxon>
        <taxon>Rhynchosporeae</taxon>
        <taxon>Rhynchospora</taxon>
    </lineage>
</organism>
<dbReference type="InterPro" id="IPR036396">
    <property type="entry name" value="Cyt_P450_sf"/>
</dbReference>
<dbReference type="GO" id="GO:0016132">
    <property type="term" value="P:brassinosteroid biosynthetic process"/>
    <property type="evidence" value="ECO:0007669"/>
    <property type="project" value="TreeGrafter"/>
</dbReference>
<dbReference type="GO" id="GO:0010268">
    <property type="term" value="P:brassinosteroid homeostasis"/>
    <property type="evidence" value="ECO:0007669"/>
    <property type="project" value="TreeGrafter"/>
</dbReference>
<comment type="subcellular location">
    <subcellularLocation>
        <location evidence="1">Membrane</location>
        <topology evidence="1">Single-pass membrane protein</topology>
    </subcellularLocation>
</comment>
<comment type="similarity">
    <text evidence="2">Belongs to the cytochrome P450 family.</text>
</comment>
<evidence type="ECO:0000313" key="10">
    <source>
        <dbReference type="EMBL" id="KAJ1701991.1"/>
    </source>
</evidence>
<evidence type="ECO:0008006" key="12">
    <source>
        <dbReference type="Google" id="ProtNLM"/>
    </source>
</evidence>
<dbReference type="PANTHER" id="PTHR24286:SF194">
    <property type="entry name" value="STEROID (22S)-HYDROXYLASE"/>
    <property type="match status" value="1"/>
</dbReference>
<evidence type="ECO:0000256" key="8">
    <source>
        <dbReference type="ARBA" id="ARBA00023136"/>
    </source>
</evidence>
<dbReference type="GO" id="GO:0016125">
    <property type="term" value="P:sterol metabolic process"/>
    <property type="evidence" value="ECO:0007669"/>
    <property type="project" value="TreeGrafter"/>
</dbReference>
<dbReference type="Proteomes" id="UP001151287">
    <property type="component" value="Unassembled WGS sequence"/>
</dbReference>
<keyword evidence="3 9" id="KW-0812">Transmembrane</keyword>
<gene>
    <name evidence="10" type="ORF">LUZ63_001770</name>
</gene>
<dbReference type="InterPro" id="IPR001128">
    <property type="entry name" value="Cyt_P450"/>
</dbReference>
<reference evidence="10" key="1">
    <citation type="journal article" date="2022" name="Cell">
        <title>Repeat-based holocentromeres influence genome architecture and karyotype evolution.</title>
        <authorList>
            <person name="Hofstatter P.G."/>
            <person name="Thangavel G."/>
            <person name="Lux T."/>
            <person name="Neumann P."/>
            <person name="Vondrak T."/>
            <person name="Novak P."/>
            <person name="Zhang M."/>
            <person name="Costa L."/>
            <person name="Castellani M."/>
            <person name="Scott A."/>
            <person name="Toegelov H."/>
            <person name="Fuchs J."/>
            <person name="Mata-Sucre Y."/>
            <person name="Dias Y."/>
            <person name="Vanzela A.L.L."/>
            <person name="Huettel B."/>
            <person name="Almeida C.C.S."/>
            <person name="Simkova H."/>
            <person name="Souza G."/>
            <person name="Pedrosa-Harand A."/>
            <person name="Macas J."/>
            <person name="Mayer K.F.X."/>
            <person name="Houben A."/>
            <person name="Marques A."/>
        </authorList>
    </citation>
    <scope>NUCLEOTIDE SEQUENCE</scope>
    <source>
        <strain evidence="10">RhyBre1mFocal</strain>
    </source>
</reference>
<keyword evidence="8 9" id="KW-0472">Membrane</keyword>
<evidence type="ECO:0000256" key="1">
    <source>
        <dbReference type="ARBA" id="ARBA00004167"/>
    </source>
</evidence>
<dbReference type="Pfam" id="PF00067">
    <property type="entry name" value="p450"/>
    <property type="match status" value="1"/>
</dbReference>
<evidence type="ECO:0000256" key="4">
    <source>
        <dbReference type="ARBA" id="ARBA00022723"/>
    </source>
</evidence>
<evidence type="ECO:0000313" key="11">
    <source>
        <dbReference type="Proteomes" id="UP001151287"/>
    </source>
</evidence>
<evidence type="ECO:0000256" key="3">
    <source>
        <dbReference type="ARBA" id="ARBA00022692"/>
    </source>
</evidence>
<dbReference type="GO" id="GO:0016705">
    <property type="term" value="F:oxidoreductase activity, acting on paired donors, with incorporation or reduction of molecular oxygen"/>
    <property type="evidence" value="ECO:0007669"/>
    <property type="project" value="InterPro"/>
</dbReference>